<evidence type="ECO:0008006" key="5">
    <source>
        <dbReference type="Google" id="ProtNLM"/>
    </source>
</evidence>
<keyword evidence="2" id="KW-0732">Signal</keyword>
<organism evidence="3 4">
    <name type="scientific">Monosporascus ibericus</name>
    <dbReference type="NCBI Taxonomy" id="155417"/>
    <lineage>
        <taxon>Eukaryota</taxon>
        <taxon>Fungi</taxon>
        <taxon>Dikarya</taxon>
        <taxon>Ascomycota</taxon>
        <taxon>Pezizomycotina</taxon>
        <taxon>Sordariomycetes</taxon>
        <taxon>Xylariomycetidae</taxon>
        <taxon>Xylariales</taxon>
        <taxon>Xylariales incertae sedis</taxon>
        <taxon>Monosporascus</taxon>
    </lineage>
</organism>
<reference evidence="3 4" key="1">
    <citation type="submission" date="2018-06" db="EMBL/GenBank/DDBJ databases">
        <title>Complete Genomes of Monosporascus.</title>
        <authorList>
            <person name="Robinson A.J."/>
            <person name="Natvig D.O."/>
        </authorList>
    </citation>
    <scope>NUCLEOTIDE SEQUENCE [LARGE SCALE GENOMIC DNA]</scope>
    <source>
        <strain evidence="3 4">CBS 110550</strain>
    </source>
</reference>
<gene>
    <name evidence="3" type="ORF">DL764_001979</name>
</gene>
<keyword evidence="4" id="KW-1185">Reference proteome</keyword>
<comment type="caution">
    <text evidence="3">The sequence shown here is derived from an EMBL/GenBank/DDBJ whole genome shotgun (WGS) entry which is preliminary data.</text>
</comment>
<sequence length="213" mass="23507">MHRLLQALLFWKSALAAATVSGISIHNELPEGYATVNITWKGFEAVHGFEGIAAGQTFAGSIQDVTRQLEKFGDPEHVLPSTKRRRDRAVDREPPSDNREVTCRSGGGGPVSQRTINDGISYLKSLPDDLRCGNQPLEPGKGACGRISCSYHAAIWWCNHNLHTVEFKCNLFAKYAQNLVDKCSYPLGKGYTVQGQDYDCDFAINTVVGWDEC</sequence>
<dbReference type="PANTHER" id="PTHR35605:SF1">
    <property type="entry name" value="ECP2 EFFECTOR PROTEIN DOMAIN-CONTAINING PROTEIN-RELATED"/>
    <property type="match status" value="1"/>
</dbReference>
<dbReference type="PANTHER" id="PTHR35605">
    <property type="entry name" value="ECP2 EFFECTOR PROTEIN DOMAIN-CONTAINING PROTEIN-RELATED"/>
    <property type="match status" value="1"/>
</dbReference>
<dbReference type="Proteomes" id="UP000293360">
    <property type="component" value="Unassembled WGS sequence"/>
</dbReference>
<feature type="signal peptide" evidence="2">
    <location>
        <begin position="1"/>
        <end position="16"/>
    </location>
</feature>
<accession>A0A4Q4TS91</accession>
<feature type="chain" id="PRO_5020995036" description="Ecp2 effector protein domain-containing protein" evidence="2">
    <location>
        <begin position="17"/>
        <end position="213"/>
    </location>
</feature>
<dbReference type="STRING" id="155417.A0A4Q4TS91"/>
<evidence type="ECO:0000256" key="2">
    <source>
        <dbReference type="SAM" id="SignalP"/>
    </source>
</evidence>
<evidence type="ECO:0000313" key="3">
    <source>
        <dbReference type="EMBL" id="RYP08333.1"/>
    </source>
</evidence>
<name>A0A4Q4TS91_9PEZI</name>
<feature type="region of interest" description="Disordered" evidence="1">
    <location>
        <begin position="77"/>
        <end position="110"/>
    </location>
</feature>
<dbReference type="OrthoDB" id="3552888at2759"/>
<feature type="compositionally biased region" description="Basic and acidic residues" evidence="1">
    <location>
        <begin position="88"/>
        <end position="102"/>
    </location>
</feature>
<protein>
    <recommendedName>
        <fullName evidence="5">Ecp2 effector protein domain-containing protein</fullName>
    </recommendedName>
</protein>
<dbReference type="AlphaFoldDB" id="A0A4Q4TS91"/>
<evidence type="ECO:0000256" key="1">
    <source>
        <dbReference type="SAM" id="MobiDB-lite"/>
    </source>
</evidence>
<evidence type="ECO:0000313" key="4">
    <source>
        <dbReference type="Proteomes" id="UP000293360"/>
    </source>
</evidence>
<proteinExistence type="predicted"/>
<dbReference type="EMBL" id="QJNU01000066">
    <property type="protein sequence ID" value="RYP08333.1"/>
    <property type="molecule type" value="Genomic_DNA"/>
</dbReference>